<protein>
    <submittedName>
        <fullName evidence="2">Membrane protein</fullName>
    </submittedName>
</protein>
<dbReference type="eggNOG" id="ENOG50316UN">
    <property type="taxonomic scope" value="Bacteria"/>
</dbReference>
<keyword evidence="1" id="KW-1133">Transmembrane helix</keyword>
<feature type="transmembrane region" description="Helical" evidence="1">
    <location>
        <begin position="186"/>
        <end position="205"/>
    </location>
</feature>
<dbReference type="OrthoDB" id="9861737at2"/>
<dbReference type="BioCyc" id="SCEL448385:SCE_RS17825-MONOMER"/>
<feature type="transmembrane region" description="Helical" evidence="1">
    <location>
        <begin position="61"/>
        <end position="81"/>
    </location>
</feature>
<keyword evidence="3" id="KW-1185">Reference proteome</keyword>
<keyword evidence="1" id="KW-0472">Membrane</keyword>
<dbReference type="AlphaFoldDB" id="A9GRL6"/>
<gene>
    <name evidence="2" type="ordered locus">sce3481</name>
</gene>
<feature type="transmembrane region" description="Helical" evidence="1">
    <location>
        <begin position="30"/>
        <end position="49"/>
    </location>
</feature>
<dbReference type="Proteomes" id="UP000002139">
    <property type="component" value="Chromosome"/>
</dbReference>
<reference evidence="2 3" key="1">
    <citation type="journal article" date="2007" name="Nat. Biotechnol.">
        <title>Complete genome sequence of the myxobacterium Sorangium cellulosum.</title>
        <authorList>
            <person name="Schneiker S."/>
            <person name="Perlova O."/>
            <person name="Kaiser O."/>
            <person name="Gerth K."/>
            <person name="Alici A."/>
            <person name="Altmeyer M.O."/>
            <person name="Bartels D."/>
            <person name="Bekel T."/>
            <person name="Beyer S."/>
            <person name="Bode E."/>
            <person name="Bode H.B."/>
            <person name="Bolten C.J."/>
            <person name="Choudhuri J.V."/>
            <person name="Doss S."/>
            <person name="Elnakady Y.A."/>
            <person name="Frank B."/>
            <person name="Gaigalat L."/>
            <person name="Goesmann A."/>
            <person name="Groeger C."/>
            <person name="Gross F."/>
            <person name="Jelsbak L."/>
            <person name="Jelsbak L."/>
            <person name="Kalinowski J."/>
            <person name="Kegler C."/>
            <person name="Knauber T."/>
            <person name="Konietzny S."/>
            <person name="Kopp M."/>
            <person name="Krause L."/>
            <person name="Krug D."/>
            <person name="Linke B."/>
            <person name="Mahmud T."/>
            <person name="Martinez-Arias R."/>
            <person name="McHardy A.C."/>
            <person name="Merai M."/>
            <person name="Meyer F."/>
            <person name="Mormann S."/>
            <person name="Munoz-Dorado J."/>
            <person name="Perez J."/>
            <person name="Pradella S."/>
            <person name="Rachid S."/>
            <person name="Raddatz G."/>
            <person name="Rosenau F."/>
            <person name="Rueckert C."/>
            <person name="Sasse F."/>
            <person name="Scharfe M."/>
            <person name="Schuster S.C."/>
            <person name="Suen G."/>
            <person name="Treuner-Lange A."/>
            <person name="Velicer G.J."/>
            <person name="Vorholter F.-J."/>
            <person name="Weissman K.J."/>
            <person name="Welch R.D."/>
            <person name="Wenzel S.C."/>
            <person name="Whitworth D.E."/>
            <person name="Wilhelm S."/>
            <person name="Wittmann C."/>
            <person name="Bloecker H."/>
            <person name="Puehler A."/>
            <person name="Mueller R."/>
        </authorList>
    </citation>
    <scope>NUCLEOTIDE SEQUENCE [LARGE SCALE GENOMIC DNA]</scope>
    <source>
        <strain evidence="3">So ce56</strain>
    </source>
</reference>
<dbReference type="STRING" id="448385.sce3481"/>
<feature type="transmembrane region" description="Helical" evidence="1">
    <location>
        <begin position="124"/>
        <end position="144"/>
    </location>
</feature>
<organism evidence="2 3">
    <name type="scientific">Sorangium cellulosum (strain So ce56)</name>
    <name type="common">Polyangium cellulosum (strain So ce56)</name>
    <dbReference type="NCBI Taxonomy" id="448385"/>
    <lineage>
        <taxon>Bacteria</taxon>
        <taxon>Pseudomonadati</taxon>
        <taxon>Myxococcota</taxon>
        <taxon>Polyangia</taxon>
        <taxon>Polyangiales</taxon>
        <taxon>Polyangiaceae</taxon>
        <taxon>Sorangium</taxon>
    </lineage>
</organism>
<dbReference type="KEGG" id="scl:sce3481"/>
<evidence type="ECO:0000313" key="2">
    <source>
        <dbReference type="EMBL" id="CAN93641.1"/>
    </source>
</evidence>
<sequence length="234" mass="24604">MIDEDALKARVLAAAEATPSPTRPEARRRGFAILISSIVLALAIFEAAGGLEHSAGRPLGLTLATAGGWSLFCAALSWLVLWRGRATLGRSPVVVLLAGLVTPIALTAWTHAFHGTYPEPFARVGWRCLGYTLAMATLPLGSLLTLRRGAEPRSPWALGAAIGAVCGAWAAALVDLWCPLTNLPHVLAGHVVPLGILIAVGALLGRRMLGVRALRTDVARRSDSLDPYVDTKGV</sequence>
<evidence type="ECO:0000313" key="3">
    <source>
        <dbReference type="Proteomes" id="UP000002139"/>
    </source>
</evidence>
<accession>A9GRL6</accession>
<name>A9GRL6_SORC5</name>
<keyword evidence="1" id="KW-0812">Transmembrane</keyword>
<feature type="transmembrane region" description="Helical" evidence="1">
    <location>
        <begin position="93"/>
        <end position="112"/>
    </location>
</feature>
<dbReference type="Pfam" id="PF06532">
    <property type="entry name" value="NrsF"/>
    <property type="match status" value="1"/>
</dbReference>
<dbReference type="EMBL" id="AM746676">
    <property type="protein sequence ID" value="CAN93641.1"/>
    <property type="molecule type" value="Genomic_DNA"/>
</dbReference>
<dbReference type="RefSeq" id="WP_012236111.1">
    <property type="nucleotide sequence ID" value="NC_010162.1"/>
</dbReference>
<dbReference type="HOGENOM" id="CLU_1253781_0_0_7"/>
<proteinExistence type="predicted"/>
<feature type="transmembrane region" description="Helical" evidence="1">
    <location>
        <begin position="156"/>
        <end position="174"/>
    </location>
</feature>
<dbReference type="InterPro" id="IPR009495">
    <property type="entry name" value="NrsF"/>
</dbReference>
<evidence type="ECO:0000256" key="1">
    <source>
        <dbReference type="SAM" id="Phobius"/>
    </source>
</evidence>